<dbReference type="AlphaFoldDB" id="A0A8J5HGA3"/>
<comment type="subcellular location">
    <subcellularLocation>
        <location evidence="1">Nucleus</location>
    </subcellularLocation>
</comment>
<evidence type="ECO:0000313" key="7">
    <source>
        <dbReference type="EMBL" id="KAG6515690.1"/>
    </source>
</evidence>
<feature type="region of interest" description="Disordered" evidence="5">
    <location>
        <begin position="16"/>
        <end position="52"/>
    </location>
</feature>
<protein>
    <recommendedName>
        <fullName evidence="6">BHLH domain-containing protein</fullName>
    </recommendedName>
</protein>
<dbReference type="CDD" id="cd11393">
    <property type="entry name" value="bHLH_AtbHLH_like"/>
    <property type="match status" value="1"/>
</dbReference>
<evidence type="ECO:0000256" key="5">
    <source>
        <dbReference type="SAM" id="MobiDB-lite"/>
    </source>
</evidence>
<sequence>MHSIFHEGIEASIASSSPLLPSSSWWPPPVSSSSWSYQWQPPPPPPPPCGPVVVANLISSPSSYDEPSMDDSSADLPTKPVAENHLWNQVLVDDVRGVFEPTTAFDYLKKMDSNWELNLNPNSSLSWFIAPPVPCHDQKASTSGCFFHEANAPWSLSDGIPFDGCSDAKRSTARSGQGKKKRSEETAESLKKSKCGSSSVSSQKMQVPKAKIAEKISALQQIVSPFGKTDQASVLMETITYIRILQEQVQLLSDPYLRSSAIKGQDSSWDGEMETTVESEAYELRSKGLCLVPVSSIPPLESESNGPGFWMPAFHSCLY</sequence>
<dbReference type="GO" id="GO:0000978">
    <property type="term" value="F:RNA polymerase II cis-regulatory region sequence-specific DNA binding"/>
    <property type="evidence" value="ECO:0007669"/>
    <property type="project" value="TreeGrafter"/>
</dbReference>
<feature type="compositionally biased region" description="Low complexity" evidence="5">
    <location>
        <begin position="16"/>
        <end position="39"/>
    </location>
</feature>
<accession>A0A8J5HGA3</accession>
<dbReference type="EMBL" id="JACMSC010000007">
    <property type="protein sequence ID" value="KAG6515690.1"/>
    <property type="molecule type" value="Genomic_DNA"/>
</dbReference>
<feature type="region of interest" description="Disordered" evidence="5">
    <location>
        <begin position="167"/>
        <end position="203"/>
    </location>
</feature>
<organism evidence="7 8">
    <name type="scientific">Zingiber officinale</name>
    <name type="common">Ginger</name>
    <name type="synonym">Amomum zingiber</name>
    <dbReference type="NCBI Taxonomy" id="94328"/>
    <lineage>
        <taxon>Eukaryota</taxon>
        <taxon>Viridiplantae</taxon>
        <taxon>Streptophyta</taxon>
        <taxon>Embryophyta</taxon>
        <taxon>Tracheophyta</taxon>
        <taxon>Spermatophyta</taxon>
        <taxon>Magnoliopsida</taxon>
        <taxon>Liliopsida</taxon>
        <taxon>Zingiberales</taxon>
        <taxon>Zingiberaceae</taxon>
        <taxon>Zingiber</taxon>
    </lineage>
</organism>
<dbReference type="GO" id="GO:0000981">
    <property type="term" value="F:DNA-binding transcription factor activity, RNA polymerase II-specific"/>
    <property type="evidence" value="ECO:0007669"/>
    <property type="project" value="TreeGrafter"/>
</dbReference>
<keyword evidence="2" id="KW-0805">Transcription regulation</keyword>
<evidence type="ECO:0000313" key="8">
    <source>
        <dbReference type="Proteomes" id="UP000734854"/>
    </source>
</evidence>
<evidence type="ECO:0000256" key="4">
    <source>
        <dbReference type="ARBA" id="ARBA00023242"/>
    </source>
</evidence>
<evidence type="ECO:0000256" key="2">
    <source>
        <dbReference type="ARBA" id="ARBA00023015"/>
    </source>
</evidence>
<dbReference type="GO" id="GO:0005634">
    <property type="term" value="C:nucleus"/>
    <property type="evidence" value="ECO:0007669"/>
    <property type="project" value="UniProtKB-SubCell"/>
</dbReference>
<evidence type="ECO:0000256" key="3">
    <source>
        <dbReference type="ARBA" id="ARBA00023163"/>
    </source>
</evidence>
<keyword evidence="8" id="KW-1185">Reference proteome</keyword>
<comment type="caution">
    <text evidence="7">The sequence shown here is derived from an EMBL/GenBank/DDBJ whole genome shotgun (WGS) entry which is preliminary data.</text>
</comment>
<feature type="domain" description="BHLH" evidence="6">
    <location>
        <begin position="196"/>
        <end position="245"/>
    </location>
</feature>
<dbReference type="GO" id="GO:0046983">
    <property type="term" value="F:protein dimerization activity"/>
    <property type="evidence" value="ECO:0007669"/>
    <property type="project" value="InterPro"/>
</dbReference>
<reference evidence="7 8" key="1">
    <citation type="submission" date="2020-08" db="EMBL/GenBank/DDBJ databases">
        <title>Plant Genome Project.</title>
        <authorList>
            <person name="Zhang R.-G."/>
        </authorList>
    </citation>
    <scope>NUCLEOTIDE SEQUENCE [LARGE SCALE GENOMIC DNA]</scope>
    <source>
        <tissue evidence="7">Rhizome</tissue>
    </source>
</reference>
<proteinExistence type="predicted"/>
<dbReference type="InterPro" id="IPR045843">
    <property type="entry name" value="IND-like"/>
</dbReference>
<gene>
    <name evidence="7" type="ORF">ZIOFF_026119</name>
</gene>
<dbReference type="PANTHER" id="PTHR16223:SF380">
    <property type="entry name" value="HELIX-LOOP-HELIX DNA-BINDING DOMAIN CONTAINING PROTEIN, EXPRESSED"/>
    <property type="match status" value="1"/>
</dbReference>
<dbReference type="PROSITE" id="PS50888">
    <property type="entry name" value="BHLH"/>
    <property type="match status" value="1"/>
</dbReference>
<dbReference type="OrthoDB" id="663846at2759"/>
<dbReference type="InterPro" id="IPR045239">
    <property type="entry name" value="bHLH95_bHLH"/>
</dbReference>
<feature type="compositionally biased region" description="Basic and acidic residues" evidence="5">
    <location>
        <begin position="182"/>
        <end position="191"/>
    </location>
</feature>
<evidence type="ECO:0000256" key="1">
    <source>
        <dbReference type="ARBA" id="ARBA00004123"/>
    </source>
</evidence>
<evidence type="ECO:0000259" key="6">
    <source>
        <dbReference type="PROSITE" id="PS50888"/>
    </source>
</evidence>
<dbReference type="Proteomes" id="UP000734854">
    <property type="component" value="Unassembled WGS sequence"/>
</dbReference>
<keyword evidence="4" id="KW-0539">Nucleus</keyword>
<keyword evidence="3" id="KW-0804">Transcription</keyword>
<name>A0A8J5HGA3_ZINOF</name>
<dbReference type="PANTHER" id="PTHR16223">
    <property type="entry name" value="TRANSCRIPTION FACTOR BHLH83-RELATED"/>
    <property type="match status" value="1"/>
</dbReference>
<feature type="compositionally biased region" description="Pro residues" evidence="5">
    <location>
        <begin position="40"/>
        <end position="50"/>
    </location>
</feature>
<dbReference type="InterPro" id="IPR011598">
    <property type="entry name" value="bHLH_dom"/>
</dbReference>